<evidence type="ECO:0000313" key="1">
    <source>
        <dbReference type="EMBL" id="KAI3815788.1"/>
    </source>
</evidence>
<sequence>MNNVKIFEAKLNVSLAKFNKNHEKIEYAFKPVEEEIRGCKQNPVVEEEPVVTNKRSEAGEPTTGVSFRDVTAGIKCNPSGSRRTLRLDVRALLYPGHCLMRSVIGEVKDMDKVGEIKKMVVEAGYVESPVCYLGGLKFMIVFKDKRTAMEFIDRKKEFWDKVLRSVVLWGGQEVVFDRLVCIRMLGVPVQLQDSKVFGKIGELFGEVVGESNFSWLEGDNSGGDCFVLSSLMRKIDEEVEVVWEGRRTPIWVVEVESSRIQSMIEDLSSSFDSPATTTTSAVREDGLEEREIGPNQVLEEPKGRLVEGHRSTEGINVSGNVERCLHGENGRTFTIPEEGGVSCMDNGGPNVLAAQEFINSEHIKNLGRFNVGRGMSSGPMEGSRSRKRPRGLRSPEVGVVTSEPNHKGCTTQSSSSVSFPDLNSPLAFLSANNGTGEDRELILEPNLEVERSKGLSQDDGKNDGEPVVGLATGGDASGGIHQEVADTVKAGIVVGIRLSGYEDQWRKDWVGGSWGWVEMEKKFTCWVGSCRNAATYPMGWGANYKWGKGSLGYGFFGKCHWPNQIIELVVGKGEV</sequence>
<dbReference type="Proteomes" id="UP001056120">
    <property type="component" value="Linkage Group LG05"/>
</dbReference>
<dbReference type="EMBL" id="CM042022">
    <property type="protein sequence ID" value="KAI3815788.1"/>
    <property type="molecule type" value="Genomic_DNA"/>
</dbReference>
<proteinExistence type="predicted"/>
<comment type="caution">
    <text evidence="1">The sequence shown here is derived from an EMBL/GenBank/DDBJ whole genome shotgun (WGS) entry which is preliminary data.</text>
</comment>
<protein>
    <submittedName>
        <fullName evidence="1">Uncharacterized protein</fullName>
    </submittedName>
</protein>
<accession>A0ACB9J775</accession>
<evidence type="ECO:0000313" key="2">
    <source>
        <dbReference type="Proteomes" id="UP001056120"/>
    </source>
</evidence>
<keyword evidence="2" id="KW-1185">Reference proteome</keyword>
<gene>
    <name evidence="1" type="ORF">L1987_15470</name>
</gene>
<reference evidence="1 2" key="2">
    <citation type="journal article" date="2022" name="Mol. Ecol. Resour.">
        <title>The genomes of chicory, endive, great burdock and yacon provide insights into Asteraceae paleo-polyploidization history and plant inulin production.</title>
        <authorList>
            <person name="Fan W."/>
            <person name="Wang S."/>
            <person name="Wang H."/>
            <person name="Wang A."/>
            <person name="Jiang F."/>
            <person name="Liu H."/>
            <person name="Zhao H."/>
            <person name="Xu D."/>
            <person name="Zhang Y."/>
        </authorList>
    </citation>
    <scope>NUCLEOTIDE SEQUENCE [LARGE SCALE GENOMIC DNA]</scope>
    <source>
        <strain evidence="2">cv. Yunnan</strain>
        <tissue evidence="1">Leaves</tissue>
    </source>
</reference>
<organism evidence="1 2">
    <name type="scientific">Smallanthus sonchifolius</name>
    <dbReference type="NCBI Taxonomy" id="185202"/>
    <lineage>
        <taxon>Eukaryota</taxon>
        <taxon>Viridiplantae</taxon>
        <taxon>Streptophyta</taxon>
        <taxon>Embryophyta</taxon>
        <taxon>Tracheophyta</taxon>
        <taxon>Spermatophyta</taxon>
        <taxon>Magnoliopsida</taxon>
        <taxon>eudicotyledons</taxon>
        <taxon>Gunneridae</taxon>
        <taxon>Pentapetalae</taxon>
        <taxon>asterids</taxon>
        <taxon>campanulids</taxon>
        <taxon>Asterales</taxon>
        <taxon>Asteraceae</taxon>
        <taxon>Asteroideae</taxon>
        <taxon>Heliantheae alliance</taxon>
        <taxon>Millerieae</taxon>
        <taxon>Smallanthus</taxon>
    </lineage>
</organism>
<reference evidence="2" key="1">
    <citation type="journal article" date="2022" name="Mol. Ecol. Resour.">
        <title>The genomes of chicory, endive, great burdock and yacon provide insights into Asteraceae palaeo-polyploidization history and plant inulin production.</title>
        <authorList>
            <person name="Fan W."/>
            <person name="Wang S."/>
            <person name="Wang H."/>
            <person name="Wang A."/>
            <person name="Jiang F."/>
            <person name="Liu H."/>
            <person name="Zhao H."/>
            <person name="Xu D."/>
            <person name="Zhang Y."/>
        </authorList>
    </citation>
    <scope>NUCLEOTIDE SEQUENCE [LARGE SCALE GENOMIC DNA]</scope>
    <source>
        <strain evidence="2">cv. Yunnan</strain>
    </source>
</reference>
<name>A0ACB9J775_9ASTR</name>